<dbReference type="Pfam" id="PF00186">
    <property type="entry name" value="DHFR_1"/>
    <property type="match status" value="1"/>
</dbReference>
<evidence type="ECO:0000313" key="12">
    <source>
        <dbReference type="Proteomes" id="UP000613160"/>
    </source>
</evidence>
<name>A0A917DA04_9HYPH</name>
<evidence type="ECO:0000256" key="7">
    <source>
        <dbReference type="ARBA" id="ARBA00025067"/>
    </source>
</evidence>
<dbReference type="PROSITE" id="PS00075">
    <property type="entry name" value="DHFR_1"/>
    <property type="match status" value="1"/>
</dbReference>
<dbReference type="SUPFAM" id="SSF53597">
    <property type="entry name" value="Dihydrofolate reductase-like"/>
    <property type="match status" value="1"/>
</dbReference>
<feature type="domain" description="DHFR" evidence="10">
    <location>
        <begin position="3"/>
        <end position="168"/>
    </location>
</feature>
<dbReference type="CDD" id="cd00209">
    <property type="entry name" value="DHFR"/>
    <property type="match status" value="1"/>
</dbReference>
<dbReference type="InterPro" id="IPR024072">
    <property type="entry name" value="DHFR-like_dom_sf"/>
</dbReference>
<evidence type="ECO:0000256" key="4">
    <source>
        <dbReference type="ARBA" id="ARBA00022563"/>
    </source>
</evidence>
<dbReference type="GO" id="GO:0046655">
    <property type="term" value="P:folic acid metabolic process"/>
    <property type="evidence" value="ECO:0007669"/>
    <property type="project" value="TreeGrafter"/>
</dbReference>
<protein>
    <recommendedName>
        <fullName evidence="3 8">Dihydrofolate reductase</fullName>
        <ecNumber evidence="3 8">1.5.1.3</ecNumber>
    </recommendedName>
</protein>
<sequence length="168" mass="18240">MTRLVAVVAMAANRVIGRDGTMPWSLSTDLRRYRRLTMGKPMIMGRKTLEAIGRVLDGRDSVVLTRAAVLPLPGAVLAPSPEDALAIAGKLAEGRGAEEIVIAGGAEIYALFLPQIERLYVTHVEAEPEGDARFPVIDPQAWRIVAEETVAAGERDSAASRFVTYDRR</sequence>
<comment type="catalytic activity">
    <reaction evidence="8">
        <text>(6S)-5,6,7,8-tetrahydrofolate + NADP(+) = 7,8-dihydrofolate + NADPH + H(+)</text>
        <dbReference type="Rhea" id="RHEA:15009"/>
        <dbReference type="ChEBI" id="CHEBI:15378"/>
        <dbReference type="ChEBI" id="CHEBI:57451"/>
        <dbReference type="ChEBI" id="CHEBI:57453"/>
        <dbReference type="ChEBI" id="CHEBI:57783"/>
        <dbReference type="ChEBI" id="CHEBI:58349"/>
        <dbReference type="EC" id="1.5.1.3"/>
    </reaction>
</comment>
<evidence type="ECO:0000313" key="11">
    <source>
        <dbReference type="EMBL" id="GGD20296.1"/>
    </source>
</evidence>
<dbReference type="GO" id="GO:0050661">
    <property type="term" value="F:NADP binding"/>
    <property type="evidence" value="ECO:0007669"/>
    <property type="project" value="InterPro"/>
</dbReference>
<evidence type="ECO:0000256" key="6">
    <source>
        <dbReference type="ARBA" id="ARBA00023002"/>
    </source>
</evidence>
<comment type="caution">
    <text evidence="11">The sequence shown here is derived from an EMBL/GenBank/DDBJ whole genome shotgun (WGS) entry which is preliminary data.</text>
</comment>
<dbReference type="InterPro" id="IPR012259">
    <property type="entry name" value="DHFR"/>
</dbReference>
<dbReference type="PANTHER" id="PTHR48069">
    <property type="entry name" value="DIHYDROFOLATE REDUCTASE"/>
    <property type="match status" value="1"/>
</dbReference>
<evidence type="ECO:0000256" key="9">
    <source>
        <dbReference type="RuleBase" id="RU004474"/>
    </source>
</evidence>
<organism evidence="11 12">
    <name type="scientific">Aureimonas glaciei</name>
    <dbReference type="NCBI Taxonomy" id="1776957"/>
    <lineage>
        <taxon>Bacteria</taxon>
        <taxon>Pseudomonadati</taxon>
        <taxon>Pseudomonadota</taxon>
        <taxon>Alphaproteobacteria</taxon>
        <taxon>Hyphomicrobiales</taxon>
        <taxon>Aurantimonadaceae</taxon>
        <taxon>Aureimonas</taxon>
    </lineage>
</organism>
<dbReference type="Gene3D" id="3.40.430.10">
    <property type="entry name" value="Dihydrofolate Reductase, subunit A"/>
    <property type="match status" value="1"/>
</dbReference>
<keyword evidence="4 8" id="KW-0554">One-carbon metabolism</keyword>
<evidence type="ECO:0000256" key="5">
    <source>
        <dbReference type="ARBA" id="ARBA00022857"/>
    </source>
</evidence>
<dbReference type="GO" id="GO:0046452">
    <property type="term" value="P:dihydrofolate metabolic process"/>
    <property type="evidence" value="ECO:0007669"/>
    <property type="project" value="TreeGrafter"/>
</dbReference>
<keyword evidence="5 8" id="KW-0521">NADP</keyword>
<gene>
    <name evidence="11" type="ORF">GCM10011335_24020</name>
</gene>
<evidence type="ECO:0000256" key="1">
    <source>
        <dbReference type="ARBA" id="ARBA00004903"/>
    </source>
</evidence>
<dbReference type="PIRSF" id="PIRSF000194">
    <property type="entry name" value="DHFR"/>
    <property type="match status" value="1"/>
</dbReference>
<dbReference type="AlphaFoldDB" id="A0A917DA04"/>
<comment type="pathway">
    <text evidence="1 8">Cofactor biosynthesis; tetrahydrofolate biosynthesis; 5,6,7,8-tetrahydrofolate from 7,8-dihydrofolate: step 1/1.</text>
</comment>
<dbReference type="GO" id="GO:0005829">
    <property type="term" value="C:cytosol"/>
    <property type="evidence" value="ECO:0007669"/>
    <property type="project" value="TreeGrafter"/>
</dbReference>
<keyword evidence="12" id="KW-1185">Reference proteome</keyword>
<dbReference type="EMBL" id="BMJJ01000005">
    <property type="protein sequence ID" value="GGD20296.1"/>
    <property type="molecule type" value="Genomic_DNA"/>
</dbReference>
<evidence type="ECO:0000256" key="8">
    <source>
        <dbReference type="PIRNR" id="PIRNR000194"/>
    </source>
</evidence>
<reference evidence="11" key="1">
    <citation type="journal article" date="2014" name="Int. J. Syst. Evol. Microbiol.">
        <title>Complete genome sequence of Corynebacterium casei LMG S-19264T (=DSM 44701T), isolated from a smear-ripened cheese.</title>
        <authorList>
            <consortium name="US DOE Joint Genome Institute (JGI-PGF)"/>
            <person name="Walter F."/>
            <person name="Albersmeier A."/>
            <person name="Kalinowski J."/>
            <person name="Ruckert C."/>
        </authorList>
    </citation>
    <scope>NUCLEOTIDE SEQUENCE</scope>
    <source>
        <strain evidence="11">CGMCC 1.15493</strain>
    </source>
</reference>
<dbReference type="InterPro" id="IPR001796">
    <property type="entry name" value="DHFR_dom"/>
</dbReference>
<reference evidence="11" key="2">
    <citation type="submission" date="2020-09" db="EMBL/GenBank/DDBJ databases">
        <authorList>
            <person name="Sun Q."/>
            <person name="Zhou Y."/>
        </authorList>
    </citation>
    <scope>NUCLEOTIDE SEQUENCE</scope>
    <source>
        <strain evidence="11">CGMCC 1.15493</strain>
    </source>
</reference>
<dbReference type="PROSITE" id="PS51330">
    <property type="entry name" value="DHFR_2"/>
    <property type="match status" value="1"/>
</dbReference>
<keyword evidence="6 8" id="KW-0560">Oxidoreductase</keyword>
<comment type="function">
    <text evidence="7 8">Key enzyme in folate metabolism. Catalyzes an essential reaction for de novo glycine and purine synthesis, and for DNA precursor synthesis.</text>
</comment>
<evidence type="ECO:0000256" key="3">
    <source>
        <dbReference type="ARBA" id="ARBA00012856"/>
    </source>
</evidence>
<dbReference type="RefSeq" id="WP_188850862.1">
    <property type="nucleotide sequence ID" value="NZ_BMJJ01000005.1"/>
</dbReference>
<evidence type="ECO:0000256" key="2">
    <source>
        <dbReference type="ARBA" id="ARBA00009539"/>
    </source>
</evidence>
<proteinExistence type="inferred from homology"/>
<evidence type="ECO:0000259" key="10">
    <source>
        <dbReference type="PROSITE" id="PS51330"/>
    </source>
</evidence>
<comment type="similarity">
    <text evidence="2 8 9">Belongs to the dihydrofolate reductase family.</text>
</comment>
<accession>A0A917DA04</accession>
<dbReference type="PRINTS" id="PR00070">
    <property type="entry name" value="DHFR"/>
</dbReference>
<dbReference type="PANTHER" id="PTHR48069:SF3">
    <property type="entry name" value="DIHYDROFOLATE REDUCTASE"/>
    <property type="match status" value="1"/>
</dbReference>
<dbReference type="InterPro" id="IPR017925">
    <property type="entry name" value="DHFR_CS"/>
</dbReference>
<dbReference type="EC" id="1.5.1.3" evidence="3 8"/>
<dbReference type="Proteomes" id="UP000613160">
    <property type="component" value="Unassembled WGS sequence"/>
</dbReference>
<dbReference type="GO" id="GO:0006730">
    <property type="term" value="P:one-carbon metabolic process"/>
    <property type="evidence" value="ECO:0007669"/>
    <property type="project" value="UniProtKB-KW"/>
</dbReference>
<dbReference type="GO" id="GO:0046654">
    <property type="term" value="P:tetrahydrofolate biosynthetic process"/>
    <property type="evidence" value="ECO:0007669"/>
    <property type="project" value="InterPro"/>
</dbReference>
<dbReference type="GO" id="GO:0004146">
    <property type="term" value="F:dihydrofolate reductase activity"/>
    <property type="evidence" value="ECO:0007669"/>
    <property type="project" value="UniProtKB-EC"/>
</dbReference>